<geneLocation type="plasmid" evidence="2 4">
    <name>pRho-VOC14-C342</name>
</geneLocation>
<organism evidence="2 4">
    <name type="scientific">Rhodococcus opacus</name>
    <name type="common">Nocardia opaca</name>
    <dbReference type="NCBI Taxonomy" id="37919"/>
    <lineage>
        <taxon>Bacteria</taxon>
        <taxon>Bacillati</taxon>
        <taxon>Actinomycetota</taxon>
        <taxon>Actinomycetes</taxon>
        <taxon>Mycobacteriales</taxon>
        <taxon>Nocardiaceae</taxon>
        <taxon>Rhodococcus</taxon>
    </lineage>
</organism>
<evidence type="ECO:0000313" key="1">
    <source>
        <dbReference type="EMBL" id="MCZ4587636.1"/>
    </source>
</evidence>
<dbReference type="EMBL" id="CP130954">
    <property type="protein sequence ID" value="WLF51368.1"/>
    <property type="molecule type" value="Genomic_DNA"/>
</dbReference>
<dbReference type="AlphaFoldDB" id="A0AAX3YTA8"/>
<evidence type="ECO:0000313" key="3">
    <source>
        <dbReference type="Proteomes" id="UP001066327"/>
    </source>
</evidence>
<proteinExistence type="predicted"/>
<evidence type="ECO:0000313" key="4">
    <source>
        <dbReference type="Proteomes" id="UP001231166"/>
    </source>
</evidence>
<accession>A0AAX3YTA8</accession>
<dbReference type="Proteomes" id="UP001066327">
    <property type="component" value="Unassembled WGS sequence"/>
</dbReference>
<dbReference type="EMBL" id="JAPWIS010000017">
    <property type="protein sequence ID" value="MCZ4587636.1"/>
    <property type="molecule type" value="Genomic_DNA"/>
</dbReference>
<dbReference type="Proteomes" id="UP001231166">
    <property type="component" value="Plasmid pRho-VOC14-C342"/>
</dbReference>
<keyword evidence="3" id="KW-1185">Reference proteome</keyword>
<reference evidence="1" key="1">
    <citation type="submission" date="2022-12" db="EMBL/GenBank/DDBJ databases">
        <authorList>
            <person name="Krivoruchko A.V."/>
            <person name="Elkin A."/>
        </authorList>
    </citation>
    <scope>NUCLEOTIDE SEQUENCE</scope>
    <source>
        <strain evidence="1">IEGM 249</strain>
    </source>
</reference>
<protein>
    <recommendedName>
        <fullName evidence="5">Transposase</fullName>
    </recommendedName>
</protein>
<reference evidence="2" key="2">
    <citation type="submission" date="2023-07" db="EMBL/GenBank/DDBJ databases">
        <title>Genomic analysis of Rhodococcus opacus VOC-14 with glycol ethers degradation activity.</title>
        <authorList>
            <person name="Narkevich D.A."/>
            <person name="Hlushen A.M."/>
            <person name="Akhremchuk A.E."/>
            <person name="Sikolenko M.A."/>
            <person name="Valentovich L.N."/>
        </authorList>
    </citation>
    <scope>NUCLEOTIDE SEQUENCE</scope>
    <source>
        <strain evidence="2">VOC-14</strain>
        <plasmid evidence="2">pRho-VOC14-C342</plasmid>
    </source>
</reference>
<evidence type="ECO:0008006" key="5">
    <source>
        <dbReference type="Google" id="ProtNLM"/>
    </source>
</evidence>
<gene>
    <name evidence="1" type="ORF">O4328_28780</name>
    <name evidence="2" type="ORF">Q5707_37480</name>
</gene>
<dbReference type="RefSeq" id="WP_269591988.1">
    <property type="nucleotide sequence ID" value="NZ_CP130954.1"/>
</dbReference>
<name>A0AAX3YTA8_RHOOP</name>
<sequence length="80" mass="9757">MSVASQSFPPGICTWDHMPYGFRRWNGTVWAEAWVDRYNRQIDLIRRRFEDGWHVDDHVEDWYRMLTHFDLLAKELGTRD</sequence>
<keyword evidence="2" id="KW-0614">Plasmid</keyword>
<evidence type="ECO:0000313" key="2">
    <source>
        <dbReference type="EMBL" id="WLF51368.1"/>
    </source>
</evidence>